<dbReference type="Proteomes" id="UP000255467">
    <property type="component" value="Unassembled WGS sequence"/>
</dbReference>
<reference evidence="2 3" key="1">
    <citation type="submission" date="2018-06" db="EMBL/GenBank/DDBJ databases">
        <authorList>
            <consortium name="Pathogen Informatics"/>
            <person name="Doyle S."/>
        </authorList>
    </citation>
    <scope>NUCLEOTIDE SEQUENCE [LARGE SCALE GENOMIC DNA]</scope>
    <source>
        <strain evidence="2 3">NCTC1934</strain>
    </source>
</reference>
<protein>
    <submittedName>
        <fullName evidence="2">Uncharacterized protein</fullName>
    </submittedName>
</protein>
<dbReference type="AlphaFoldDB" id="A0A379JND4"/>
<keyword evidence="3" id="KW-1185">Reference proteome</keyword>
<dbReference type="OrthoDB" id="9967795at2"/>
<gene>
    <name evidence="2" type="ORF">NCTC1934_06887</name>
</gene>
<dbReference type="RefSeq" id="WP_039819053.1">
    <property type="nucleotide sequence ID" value="NZ_UGRY01000008.1"/>
</dbReference>
<accession>A0A379JND4</accession>
<sequence>MNDYVFVTLLSNVPPAHAREDAAEAIHDTEAQARRWAEEQLRESVHHYGNGWSWCVAVVRTTREDHEDCRWNLLDDLVARASWDSSAEAVRWDVLGPEGPAATPWSEVHARGPARS</sequence>
<evidence type="ECO:0000313" key="2">
    <source>
        <dbReference type="EMBL" id="SUD49533.1"/>
    </source>
</evidence>
<organism evidence="2 3">
    <name type="scientific">Nocardia otitidiscaviarum</name>
    <dbReference type="NCBI Taxonomy" id="1823"/>
    <lineage>
        <taxon>Bacteria</taxon>
        <taxon>Bacillati</taxon>
        <taxon>Actinomycetota</taxon>
        <taxon>Actinomycetes</taxon>
        <taxon>Mycobacteriales</taxon>
        <taxon>Nocardiaceae</taxon>
        <taxon>Nocardia</taxon>
    </lineage>
</organism>
<evidence type="ECO:0000256" key="1">
    <source>
        <dbReference type="SAM" id="MobiDB-lite"/>
    </source>
</evidence>
<evidence type="ECO:0000313" key="3">
    <source>
        <dbReference type="Proteomes" id="UP000255467"/>
    </source>
</evidence>
<dbReference type="EMBL" id="UGRY01000008">
    <property type="protein sequence ID" value="SUD49533.1"/>
    <property type="molecule type" value="Genomic_DNA"/>
</dbReference>
<name>A0A379JND4_9NOCA</name>
<proteinExistence type="predicted"/>
<feature type="region of interest" description="Disordered" evidence="1">
    <location>
        <begin position="96"/>
        <end position="116"/>
    </location>
</feature>